<dbReference type="PRINTS" id="PR01705">
    <property type="entry name" value="TSP1REPEAT"/>
</dbReference>
<gene>
    <name evidence="3" type="ORF">PLOB_00049239</name>
</gene>
<dbReference type="InterPro" id="IPR036383">
    <property type="entry name" value="TSP1_rpt_sf"/>
</dbReference>
<keyword evidence="4" id="KW-1185">Reference proteome</keyword>
<evidence type="ECO:0000313" key="3">
    <source>
        <dbReference type="EMBL" id="CAH3152461.1"/>
    </source>
</evidence>
<dbReference type="Pfam" id="PF00090">
    <property type="entry name" value="TSP_1"/>
    <property type="match status" value="1"/>
</dbReference>
<dbReference type="InterPro" id="IPR052065">
    <property type="entry name" value="Compl_asym_regulator"/>
</dbReference>
<evidence type="ECO:0000256" key="2">
    <source>
        <dbReference type="ARBA" id="ARBA00023157"/>
    </source>
</evidence>
<dbReference type="SUPFAM" id="SSF82895">
    <property type="entry name" value="TSP-1 type 1 repeat"/>
    <property type="match status" value="1"/>
</dbReference>
<dbReference type="EMBL" id="CALNXK010000094">
    <property type="protein sequence ID" value="CAH3152461.1"/>
    <property type="molecule type" value="Genomic_DNA"/>
</dbReference>
<dbReference type="InterPro" id="IPR000884">
    <property type="entry name" value="TSP1_rpt"/>
</dbReference>
<feature type="non-terminal residue" evidence="3">
    <location>
        <position position="1"/>
    </location>
</feature>
<evidence type="ECO:0000313" key="4">
    <source>
        <dbReference type="Proteomes" id="UP001159405"/>
    </source>
</evidence>
<reference evidence="3 4" key="1">
    <citation type="submission" date="2022-05" db="EMBL/GenBank/DDBJ databases">
        <authorList>
            <consortium name="Genoscope - CEA"/>
            <person name="William W."/>
        </authorList>
    </citation>
    <scope>NUCLEOTIDE SEQUENCE [LARGE SCALE GENOMIC DNA]</scope>
</reference>
<dbReference type="Proteomes" id="UP001159405">
    <property type="component" value="Unassembled WGS sequence"/>
</dbReference>
<dbReference type="PANTHER" id="PTHR22906">
    <property type="entry name" value="PROPERDIN"/>
    <property type="match status" value="1"/>
</dbReference>
<dbReference type="PROSITE" id="PS50092">
    <property type="entry name" value="TSP1"/>
    <property type="match status" value="1"/>
</dbReference>
<sequence>DKFRCKLDLGLLVDMTEAISSPVKGKGTQLVVTASGQKSKHQRGLRGVVNDHAYHVSNYTELNDLFDDLTKVICQPVDGGFSKWTPFSSCSVTCGGSGVKVRTRTCTNPPRQWKGKDCVGARQESMACNEGPCK</sequence>
<proteinExistence type="predicted"/>
<evidence type="ECO:0000256" key="1">
    <source>
        <dbReference type="ARBA" id="ARBA00022737"/>
    </source>
</evidence>
<organism evidence="3 4">
    <name type="scientific">Porites lobata</name>
    <dbReference type="NCBI Taxonomy" id="104759"/>
    <lineage>
        <taxon>Eukaryota</taxon>
        <taxon>Metazoa</taxon>
        <taxon>Cnidaria</taxon>
        <taxon>Anthozoa</taxon>
        <taxon>Hexacorallia</taxon>
        <taxon>Scleractinia</taxon>
        <taxon>Fungiina</taxon>
        <taxon>Poritidae</taxon>
        <taxon>Porites</taxon>
    </lineage>
</organism>
<protein>
    <submittedName>
        <fullName evidence="3">Uncharacterized protein</fullName>
    </submittedName>
</protein>
<dbReference type="PANTHER" id="PTHR22906:SF21">
    <property type="entry name" value="SEMA DOMAIN-CONTAINING PROTEIN"/>
    <property type="match status" value="1"/>
</dbReference>
<accession>A0ABN8PWP5</accession>
<keyword evidence="1" id="KW-0677">Repeat</keyword>
<keyword evidence="2" id="KW-1015">Disulfide bond</keyword>
<name>A0ABN8PWP5_9CNID</name>
<dbReference type="Gene3D" id="2.20.100.10">
    <property type="entry name" value="Thrombospondin type-1 (TSP1) repeat"/>
    <property type="match status" value="1"/>
</dbReference>
<comment type="caution">
    <text evidence="3">The sequence shown here is derived from an EMBL/GenBank/DDBJ whole genome shotgun (WGS) entry which is preliminary data.</text>
</comment>
<dbReference type="SMART" id="SM00209">
    <property type="entry name" value="TSP1"/>
    <property type="match status" value="1"/>
</dbReference>